<reference evidence="4" key="1">
    <citation type="submission" date="2025-08" db="UniProtKB">
        <authorList>
            <consortium name="RefSeq"/>
        </authorList>
    </citation>
    <scope>IDENTIFICATION</scope>
    <source>
        <tissue evidence="4">Liver</tissue>
    </source>
</reference>
<dbReference type="AlphaFoldDB" id="A0A9F5N014"/>
<keyword evidence="2" id="KW-0472">Membrane</keyword>
<dbReference type="GeneID" id="112542905"/>
<keyword evidence="3" id="KW-1185">Reference proteome</keyword>
<organism evidence="3 4">
    <name type="scientific">Python bivittatus</name>
    <name type="common">Burmese python</name>
    <name type="synonym">Python molurus bivittatus</name>
    <dbReference type="NCBI Taxonomy" id="176946"/>
    <lineage>
        <taxon>Eukaryota</taxon>
        <taxon>Metazoa</taxon>
        <taxon>Chordata</taxon>
        <taxon>Craniata</taxon>
        <taxon>Vertebrata</taxon>
        <taxon>Euteleostomi</taxon>
        <taxon>Lepidosauria</taxon>
        <taxon>Squamata</taxon>
        <taxon>Bifurcata</taxon>
        <taxon>Unidentata</taxon>
        <taxon>Episquamata</taxon>
        <taxon>Toxicofera</taxon>
        <taxon>Serpentes</taxon>
        <taxon>Henophidia</taxon>
        <taxon>Pythonidae</taxon>
        <taxon>Python</taxon>
    </lineage>
</organism>
<sequence length="352" mass="37665">MEKSRSLFQEIIGYKMLFVFFLLFNTDILVDGQTAIQPVSTEIVIASTEMSSHFYESSPTLVFPNPTVFSNVSTVSVKSPPEATTSSTPSIRPTVHQTASLMTTLPVSKQKIIHSPTAINTTTPGDTSTQNKSAVPTVGNVTFTMGKSHQVEAVVVQESSTSLGPKNVSSEKTVTPDFDTNVGQKASPPTKDFGKSSPEPTPSKSTGPRQEETEITMSGPDILQFNPTPVTGSYHPPHLSTPSTTSVSKAPEIGSSDPSTSKKNHTAIILAVVFSLLLLAGLLTFLYCRHRHRSGSTNFNAPEWAGQAALPDDSGLDKDVEHEAGAVGEGEARRGTLVTFFEDKRGDVRLDG</sequence>
<evidence type="ECO:0000313" key="4">
    <source>
        <dbReference type="RefSeq" id="XP_025032644.1"/>
    </source>
</evidence>
<dbReference type="RefSeq" id="XP_025032644.1">
    <property type="nucleotide sequence ID" value="XM_025176876.1"/>
</dbReference>
<feature type="compositionally biased region" description="Polar residues" evidence="1">
    <location>
        <begin position="157"/>
        <end position="173"/>
    </location>
</feature>
<evidence type="ECO:0000256" key="2">
    <source>
        <dbReference type="SAM" id="Phobius"/>
    </source>
</evidence>
<feature type="transmembrane region" description="Helical" evidence="2">
    <location>
        <begin position="267"/>
        <end position="288"/>
    </location>
</feature>
<proteinExistence type="predicted"/>
<keyword evidence="2" id="KW-1133">Transmembrane helix</keyword>
<evidence type="ECO:0000256" key="1">
    <source>
        <dbReference type="SAM" id="MobiDB-lite"/>
    </source>
</evidence>
<dbReference type="OMA" id="SPVIMKT"/>
<accession>A0A9F5N014</accession>
<protein>
    <submittedName>
        <fullName evidence="4">Mucin-2-like</fullName>
    </submittedName>
</protein>
<dbReference type="OrthoDB" id="9050418at2759"/>
<feature type="region of interest" description="Disordered" evidence="1">
    <location>
        <begin position="157"/>
        <end position="262"/>
    </location>
</feature>
<feature type="compositionally biased region" description="Low complexity" evidence="1">
    <location>
        <begin position="195"/>
        <end position="208"/>
    </location>
</feature>
<gene>
    <name evidence="4" type="primary">LOC112542905</name>
</gene>
<evidence type="ECO:0000313" key="3">
    <source>
        <dbReference type="Proteomes" id="UP000695026"/>
    </source>
</evidence>
<dbReference type="KEGG" id="pbi:112542905"/>
<name>A0A9F5N014_PYTBI</name>
<keyword evidence="2" id="KW-0812">Transmembrane</keyword>
<dbReference type="Proteomes" id="UP000695026">
    <property type="component" value="Unplaced"/>
</dbReference>